<dbReference type="Proteomes" id="UP000094527">
    <property type="component" value="Unassembled WGS sequence"/>
</dbReference>
<dbReference type="InterPro" id="IPR016024">
    <property type="entry name" value="ARM-type_fold"/>
</dbReference>
<dbReference type="InterPro" id="IPR008383">
    <property type="entry name" value="API5"/>
</dbReference>
<dbReference type="STRING" id="48709.A0A1D2MRN8"/>
<evidence type="ECO:0000256" key="2">
    <source>
        <dbReference type="ARBA" id="ARBA00022703"/>
    </source>
</evidence>
<reference evidence="4 5" key="1">
    <citation type="journal article" date="2016" name="Genome Biol. Evol.">
        <title>Gene Family Evolution Reflects Adaptation to Soil Environmental Stressors in the Genome of the Collembolan Orchesella cincta.</title>
        <authorList>
            <person name="Faddeeva-Vakhrusheva A."/>
            <person name="Derks M.F."/>
            <person name="Anvar S.Y."/>
            <person name="Agamennone V."/>
            <person name="Suring W."/>
            <person name="Smit S."/>
            <person name="van Straalen N.M."/>
            <person name="Roelofs D."/>
        </authorList>
    </citation>
    <scope>NUCLEOTIDE SEQUENCE [LARGE SCALE GENOMIC DNA]</scope>
    <source>
        <tissue evidence="4">Mixed pool</tissue>
    </source>
</reference>
<protein>
    <submittedName>
        <fullName evidence="4">Apoptosis inhibitor 5</fullName>
    </submittedName>
</protein>
<proteinExistence type="inferred from homology"/>
<accession>A0A1D2MRN8</accession>
<feature type="region of interest" description="Disordered" evidence="3">
    <location>
        <begin position="1"/>
        <end position="34"/>
    </location>
</feature>
<keyword evidence="5" id="KW-1185">Reference proteome</keyword>
<dbReference type="GO" id="GO:0003723">
    <property type="term" value="F:RNA binding"/>
    <property type="evidence" value="ECO:0007669"/>
    <property type="project" value="TreeGrafter"/>
</dbReference>
<gene>
    <name evidence="4" type="ORF">Ocin01_11106</name>
</gene>
<dbReference type="GO" id="GO:0043066">
    <property type="term" value="P:negative regulation of apoptotic process"/>
    <property type="evidence" value="ECO:0007669"/>
    <property type="project" value="TreeGrafter"/>
</dbReference>
<dbReference type="GO" id="GO:0006915">
    <property type="term" value="P:apoptotic process"/>
    <property type="evidence" value="ECO:0007669"/>
    <property type="project" value="UniProtKB-KW"/>
</dbReference>
<sequence length="490" mass="55619">MSSVDLSVMGRKRERSSSPVVDEQVGKSKSNELSVESRKQIENLYKIYDDLNSGIKKETSESQYKELIDAAHGSEKQKRLASQFITRFVECFPTLEIAAIDALFDLCEDDDVSIRKQAEKDLVTVCKKLPHLVLNVADVLTQILQTENTGELNVVYSSLVSLLHIDAERALVGIFAQIRSGKQELVMKDRCIKFLQTKIPALGPEMLTPEFEKRLFSEILKSIKALDGHNEFKMVMEILKLTKLSQKYEGRTSIVRIVETLLDITKELATDEEDAVAKLLICSDFVFPYFHDAANSAPLFIYYCTRVLPALSNTFAGKNEIAYFSVLRMAVDLQQFTGKLEDEQAKLCLKSLLDVTSAFLVESPVIDDGVIPDYQFSFLESLFYLIHKLLSDHSILSEEYEEEFENGFRNKVTYLLRAAMSYKSKIMADFNQIKQNGEGGGLAKEETKMTCLRALSQMKLSWQASTLSSALERKLPHHSSSFRDRDRERK</sequence>
<evidence type="ECO:0000313" key="5">
    <source>
        <dbReference type="Proteomes" id="UP000094527"/>
    </source>
</evidence>
<evidence type="ECO:0000256" key="3">
    <source>
        <dbReference type="SAM" id="MobiDB-lite"/>
    </source>
</evidence>
<comment type="caution">
    <text evidence="4">The sequence shown here is derived from an EMBL/GenBank/DDBJ whole genome shotgun (WGS) entry which is preliminary data.</text>
</comment>
<dbReference type="PANTHER" id="PTHR12758">
    <property type="entry name" value="APOPTOSIS INHIBITOR 5-RELATED"/>
    <property type="match status" value="1"/>
</dbReference>
<feature type="compositionally biased region" description="Basic and acidic residues" evidence="3">
    <location>
        <begin position="24"/>
        <end position="34"/>
    </location>
</feature>
<comment type="similarity">
    <text evidence="1">Belongs to the API5 family.</text>
</comment>
<dbReference type="GO" id="GO:0005634">
    <property type="term" value="C:nucleus"/>
    <property type="evidence" value="ECO:0007669"/>
    <property type="project" value="TreeGrafter"/>
</dbReference>
<evidence type="ECO:0000313" key="4">
    <source>
        <dbReference type="EMBL" id="ODM95561.1"/>
    </source>
</evidence>
<dbReference type="PANTHER" id="PTHR12758:SF19">
    <property type="entry name" value="APOPTOSIS INHIBITOR 5"/>
    <property type="match status" value="1"/>
</dbReference>
<dbReference type="EMBL" id="LJIJ01000652">
    <property type="protein sequence ID" value="ODM95561.1"/>
    <property type="molecule type" value="Genomic_DNA"/>
</dbReference>
<dbReference type="SUPFAM" id="SSF48371">
    <property type="entry name" value="ARM repeat"/>
    <property type="match status" value="1"/>
</dbReference>
<name>A0A1D2MRN8_ORCCI</name>
<feature type="non-terminal residue" evidence="4">
    <location>
        <position position="490"/>
    </location>
</feature>
<organism evidence="4 5">
    <name type="scientific">Orchesella cincta</name>
    <name type="common">Springtail</name>
    <name type="synonym">Podura cincta</name>
    <dbReference type="NCBI Taxonomy" id="48709"/>
    <lineage>
        <taxon>Eukaryota</taxon>
        <taxon>Metazoa</taxon>
        <taxon>Ecdysozoa</taxon>
        <taxon>Arthropoda</taxon>
        <taxon>Hexapoda</taxon>
        <taxon>Collembola</taxon>
        <taxon>Entomobryomorpha</taxon>
        <taxon>Entomobryoidea</taxon>
        <taxon>Orchesellidae</taxon>
        <taxon>Orchesellinae</taxon>
        <taxon>Orchesella</taxon>
    </lineage>
</organism>
<evidence type="ECO:0000256" key="1">
    <source>
        <dbReference type="ARBA" id="ARBA00009515"/>
    </source>
</evidence>
<dbReference type="AlphaFoldDB" id="A0A1D2MRN8"/>
<dbReference type="Pfam" id="PF05918">
    <property type="entry name" value="API5"/>
    <property type="match status" value="1"/>
</dbReference>
<keyword evidence="2" id="KW-0053">Apoptosis</keyword>
<dbReference type="OrthoDB" id="19224at2759"/>